<accession>A0AAQ4CP92</accession>
<sequence>MNKIISISIISLFLLVSILSAYPILYASSVSFSVTSQWLVSPPYVAPGEKLVPLQVTLIYHGSDNITNVQIIPIESSPYIVYPNDQQYSLSVMIPNQQYTFTFIGNITPNIPLGVYNFYLQIIYTLGNQVYTQTITVQIPIMGYVQLYSTSQVNGIVFPGEEDLPITLTIYNTGTTPALNVTLFLNSTYPLQFITKTVNIPLIQAGSFTSVQVIANVYNNATIGTYRIPLTALVYGSYHSLNTSITINSNQTVGGKILTPNILLGSGADQKGVPVTLNIIYNGPVPVESYDIQIFLPNGFTNETNGNIIYIEGGSLQPYQEFDISFNVNINNASLGSYLFPIKIVWNTIEGEGLLVSVVQYSTFTITLMGQPNLEIFVNPIVLYAGSVNNVTLIIRNVGTGNVYNLSLSISSQFSILNALPRIPILKQNQSIRIPIEIYVPPNAEGEPVQLVVTINYLNSLYQSSVYQQELGFYVSQLNAPSIPIIITLNPSIIQPGTFSSVNLILTNTLNTTLYNISIEISSPIYSNTSAYDISYLMPGKTYIIPLTLFSQVSGQYSISVLLTYYENNIQRQEQLSLPIYVMQLNTPVIPILINFNASTLLTGEIQYTTLIIYNTLNESLYNITISLSTQGQIYLNTTTITISLLRPLQKIVIPVEIYTDSSGIVTISATISYYQSGQQRETQEIVNTLAAGSVEIVITGVSSVPSVAVRGGIVSITATIYNFGTGPANGLTVTVFPPKGIEVIGENTYYVGNLGSDTSSTFTFAFRILNFTKAGTYIIPVEYTYTNDVGQVLHSYSNISLTVLNSSSVFNFSSFRHSNAFSNHIILYIILGIIIIIIIAIIVIFIRRRGGIE</sequence>
<evidence type="ECO:0000256" key="1">
    <source>
        <dbReference type="SAM" id="Phobius"/>
    </source>
</evidence>
<proteinExistence type="predicted"/>
<keyword evidence="1" id="KW-0812">Transmembrane</keyword>
<dbReference type="KEGG" id="scas:SACC_06400"/>
<dbReference type="AlphaFoldDB" id="A0AAQ4CP92"/>
<reference evidence="2 3" key="1">
    <citation type="journal article" date="2022" name="Microbiol. Resour. Announc.">
        <title>Complete Genome Sequence of the Hyperthermophilic and Acidophilic Archaeon Saccharolobus caldissimus Strain HS-3T.</title>
        <authorList>
            <person name="Sakai H.D."/>
            <person name="Kurosawa N."/>
        </authorList>
    </citation>
    <scope>NUCLEOTIDE SEQUENCE [LARGE SCALE GENOMIC DNA]</scope>
    <source>
        <strain evidence="2 3">JCM32116</strain>
    </source>
</reference>
<dbReference type="RefSeq" id="WP_229571610.1">
    <property type="nucleotide sequence ID" value="NZ_AP025226.1"/>
</dbReference>
<dbReference type="PANTHER" id="PTHR35902:SF3">
    <property type="entry name" value="NPCBM-ASSOCIATED, NEW3 DOMAIN OF ALPHA-GALACTOSIDASE"/>
    <property type="match status" value="1"/>
</dbReference>
<dbReference type="EMBL" id="AP025226">
    <property type="protein sequence ID" value="BDB97623.1"/>
    <property type="molecule type" value="Genomic_DNA"/>
</dbReference>
<organism evidence="2 3">
    <name type="scientific">Saccharolobus caldissimus</name>
    <dbReference type="NCBI Taxonomy" id="1702097"/>
    <lineage>
        <taxon>Archaea</taxon>
        <taxon>Thermoproteota</taxon>
        <taxon>Thermoprotei</taxon>
        <taxon>Sulfolobales</taxon>
        <taxon>Sulfolobaceae</taxon>
        <taxon>Saccharolobus</taxon>
    </lineage>
</organism>
<evidence type="ECO:0000313" key="3">
    <source>
        <dbReference type="Proteomes" id="UP001319921"/>
    </source>
</evidence>
<keyword evidence="3" id="KW-1185">Reference proteome</keyword>
<dbReference type="Proteomes" id="UP001319921">
    <property type="component" value="Chromosome"/>
</dbReference>
<dbReference type="GeneID" id="68865376"/>
<dbReference type="PANTHER" id="PTHR35902">
    <property type="entry name" value="S-LAYER DOMAIN-LIKE PROTEIN-RELATED"/>
    <property type="match status" value="1"/>
</dbReference>
<feature type="transmembrane region" description="Helical" evidence="1">
    <location>
        <begin position="826"/>
        <end position="847"/>
    </location>
</feature>
<evidence type="ECO:0000313" key="2">
    <source>
        <dbReference type="EMBL" id="BDB97623.1"/>
    </source>
</evidence>
<gene>
    <name evidence="2" type="ORF">SACC_06400</name>
</gene>
<name>A0AAQ4CP92_9CREN</name>
<dbReference type="InterPro" id="IPR013783">
    <property type="entry name" value="Ig-like_fold"/>
</dbReference>
<keyword evidence="1" id="KW-0472">Membrane</keyword>
<keyword evidence="1" id="KW-1133">Transmembrane helix</keyword>
<protein>
    <submittedName>
        <fullName evidence="2">Uncharacterized protein</fullName>
    </submittedName>
</protein>
<dbReference type="Gene3D" id="2.60.40.10">
    <property type="entry name" value="Immunoglobulins"/>
    <property type="match status" value="1"/>
</dbReference>